<evidence type="ECO:0000256" key="7">
    <source>
        <dbReference type="ARBA" id="ARBA00023010"/>
    </source>
</evidence>
<evidence type="ECO:0000313" key="12">
    <source>
        <dbReference type="Proteomes" id="UP000240535"/>
    </source>
</evidence>
<dbReference type="GO" id="GO:0033281">
    <property type="term" value="C:TAT protein transport complex"/>
    <property type="evidence" value="ECO:0007669"/>
    <property type="project" value="UniProtKB-UniRule"/>
</dbReference>
<dbReference type="PANTHER" id="PTHR33162">
    <property type="entry name" value="SEC-INDEPENDENT PROTEIN TRANSLOCASE PROTEIN TATA, CHLOROPLASTIC"/>
    <property type="match status" value="1"/>
</dbReference>
<keyword evidence="4 9" id="KW-0812">Transmembrane</keyword>
<keyword evidence="2 9" id="KW-0813">Transport</keyword>
<evidence type="ECO:0000256" key="9">
    <source>
        <dbReference type="HAMAP-Rule" id="MF_00237"/>
    </source>
</evidence>
<comment type="subcellular location">
    <subcellularLocation>
        <location evidence="9">Cell membrane</location>
        <topology evidence="9">Single-pass membrane protein</topology>
    </subcellularLocation>
    <subcellularLocation>
        <location evidence="1">Membrane</location>
        <topology evidence="1">Single-pass membrane protein</topology>
    </subcellularLocation>
</comment>
<evidence type="ECO:0000256" key="5">
    <source>
        <dbReference type="ARBA" id="ARBA00022927"/>
    </source>
</evidence>
<sequence>MFGMGFSEIFMIAVVAILALGPDKLPKAMYEIAKYFKVLKKTINDAKTSFEQEVRIAELKEDAQKYKESINKTKESVRKKLTFEELEEIKSGLNSAKEVANKNLEEIKKDIDSVKNIDTKQSTKNKTKESNKNKEVRKS</sequence>
<evidence type="ECO:0000256" key="1">
    <source>
        <dbReference type="ARBA" id="ARBA00004167"/>
    </source>
</evidence>
<proteinExistence type="inferred from homology"/>
<name>A0A2P8R223_9BACT</name>
<protein>
    <recommendedName>
        <fullName evidence="9">Sec-independent protein translocase protein TatB homolog</fullName>
    </recommendedName>
</protein>
<keyword evidence="8 9" id="KW-0472">Membrane</keyword>
<dbReference type="InterPro" id="IPR018448">
    <property type="entry name" value="TatB"/>
</dbReference>
<dbReference type="NCBIfam" id="TIGR01410">
    <property type="entry name" value="tatB"/>
    <property type="match status" value="1"/>
</dbReference>
<dbReference type="Proteomes" id="UP000240535">
    <property type="component" value="Unassembled WGS sequence"/>
</dbReference>
<evidence type="ECO:0000256" key="2">
    <source>
        <dbReference type="ARBA" id="ARBA00022448"/>
    </source>
</evidence>
<comment type="caution">
    <text evidence="11">The sequence shown here is derived from an EMBL/GenBank/DDBJ whole genome shotgun (WGS) entry which is preliminary data.</text>
</comment>
<evidence type="ECO:0000256" key="10">
    <source>
        <dbReference type="SAM" id="MobiDB-lite"/>
    </source>
</evidence>
<dbReference type="RefSeq" id="WP_106870116.1">
    <property type="nucleotide sequence ID" value="NZ_CP053841.1"/>
</dbReference>
<evidence type="ECO:0000256" key="4">
    <source>
        <dbReference type="ARBA" id="ARBA00022692"/>
    </source>
</evidence>
<dbReference type="PANTHER" id="PTHR33162:SF1">
    <property type="entry name" value="SEC-INDEPENDENT PROTEIN TRANSLOCASE PROTEIN TATA, CHLOROPLASTIC"/>
    <property type="match status" value="1"/>
</dbReference>
<dbReference type="Gene3D" id="1.20.5.3310">
    <property type="match status" value="1"/>
</dbReference>
<dbReference type="OrthoDB" id="5373084at2"/>
<keyword evidence="5 9" id="KW-0653">Protein transport</keyword>
<dbReference type="GO" id="GO:0043953">
    <property type="term" value="P:protein transport by the Tat complex"/>
    <property type="evidence" value="ECO:0007669"/>
    <property type="project" value="UniProtKB-UniRule"/>
</dbReference>
<evidence type="ECO:0000313" key="11">
    <source>
        <dbReference type="EMBL" id="PSM52541.1"/>
    </source>
</evidence>
<keyword evidence="3 9" id="KW-1003">Cell membrane</keyword>
<dbReference type="InterPro" id="IPR003369">
    <property type="entry name" value="TatA/B/E"/>
</dbReference>
<evidence type="ECO:0000256" key="8">
    <source>
        <dbReference type="ARBA" id="ARBA00023136"/>
    </source>
</evidence>
<feature type="compositionally biased region" description="Basic and acidic residues" evidence="10">
    <location>
        <begin position="126"/>
        <end position="139"/>
    </location>
</feature>
<keyword evidence="12" id="KW-1185">Reference proteome</keyword>
<dbReference type="EMBL" id="PDHH01000002">
    <property type="protein sequence ID" value="PSM52541.1"/>
    <property type="molecule type" value="Genomic_DNA"/>
</dbReference>
<gene>
    <name evidence="11" type="primary">tatB</name>
    <name evidence="11" type="ORF">CQ405_02100</name>
</gene>
<accession>A0A2P8R223</accession>
<evidence type="ECO:0000256" key="3">
    <source>
        <dbReference type="ARBA" id="ARBA00022475"/>
    </source>
</evidence>
<feature type="region of interest" description="Disordered" evidence="10">
    <location>
        <begin position="115"/>
        <end position="139"/>
    </location>
</feature>
<dbReference type="AlphaFoldDB" id="A0A2P8R223"/>
<reference evidence="12" key="1">
    <citation type="submission" date="2017-10" db="EMBL/GenBank/DDBJ databases">
        <title>Campylobacter species from seals.</title>
        <authorList>
            <person name="Gilbert M.J."/>
            <person name="Zomer A.L."/>
            <person name="Timmerman A.J."/>
            <person name="Duim B."/>
            <person name="Wagenaar J.A."/>
        </authorList>
    </citation>
    <scope>NUCLEOTIDE SEQUENCE [LARGE SCALE GENOMIC DNA]</scope>
    <source>
        <strain evidence="12">17S00004-5</strain>
    </source>
</reference>
<evidence type="ECO:0000256" key="6">
    <source>
        <dbReference type="ARBA" id="ARBA00022989"/>
    </source>
</evidence>
<dbReference type="Pfam" id="PF02416">
    <property type="entry name" value="TatA_B_E"/>
    <property type="match status" value="1"/>
</dbReference>
<comment type="similarity">
    <text evidence="9">Belongs to the TatB family.</text>
</comment>
<dbReference type="PRINTS" id="PR01506">
    <property type="entry name" value="TATBPROTEIN"/>
</dbReference>
<keyword evidence="7 9" id="KW-0811">Translocation</keyword>
<organism evidence="11 12">
    <name type="scientific">Campylobacter blaseri</name>
    <dbReference type="NCBI Taxonomy" id="2042961"/>
    <lineage>
        <taxon>Bacteria</taxon>
        <taxon>Pseudomonadati</taxon>
        <taxon>Campylobacterota</taxon>
        <taxon>Epsilonproteobacteria</taxon>
        <taxon>Campylobacterales</taxon>
        <taxon>Campylobacteraceae</taxon>
        <taxon>Campylobacter</taxon>
    </lineage>
</organism>
<dbReference type="GO" id="GO:0008320">
    <property type="term" value="F:protein transmembrane transporter activity"/>
    <property type="evidence" value="ECO:0007669"/>
    <property type="project" value="UniProtKB-UniRule"/>
</dbReference>
<dbReference type="HAMAP" id="MF_00237">
    <property type="entry name" value="TatB"/>
    <property type="match status" value="1"/>
</dbReference>
<keyword evidence="6 9" id="KW-1133">Transmembrane helix</keyword>